<evidence type="ECO:0000256" key="1">
    <source>
        <dbReference type="SAM" id="MobiDB-lite"/>
    </source>
</evidence>
<dbReference type="KEGG" id="aalt:CC77DRAFT_1022563"/>
<dbReference type="Proteomes" id="UP000077248">
    <property type="component" value="Unassembled WGS sequence"/>
</dbReference>
<organism evidence="2 3">
    <name type="scientific">Alternaria alternata</name>
    <name type="common">Alternaria rot fungus</name>
    <name type="synonym">Torula alternata</name>
    <dbReference type="NCBI Taxonomy" id="5599"/>
    <lineage>
        <taxon>Eukaryota</taxon>
        <taxon>Fungi</taxon>
        <taxon>Dikarya</taxon>
        <taxon>Ascomycota</taxon>
        <taxon>Pezizomycotina</taxon>
        <taxon>Dothideomycetes</taxon>
        <taxon>Pleosporomycetidae</taxon>
        <taxon>Pleosporales</taxon>
        <taxon>Pleosporineae</taxon>
        <taxon>Pleosporaceae</taxon>
        <taxon>Alternaria</taxon>
        <taxon>Alternaria sect. Alternaria</taxon>
        <taxon>Alternaria alternata complex</taxon>
    </lineage>
</organism>
<dbReference type="GeneID" id="29111082"/>
<gene>
    <name evidence="2" type="ORF">CC77DRAFT_1022563</name>
</gene>
<feature type="region of interest" description="Disordered" evidence="1">
    <location>
        <begin position="144"/>
        <end position="175"/>
    </location>
</feature>
<name>A0A177DGY0_ALTAL</name>
<protein>
    <submittedName>
        <fullName evidence="2">Uncharacterized protein</fullName>
    </submittedName>
</protein>
<dbReference type="AlphaFoldDB" id="A0A177DGY0"/>
<evidence type="ECO:0000313" key="3">
    <source>
        <dbReference type="Proteomes" id="UP000077248"/>
    </source>
</evidence>
<reference evidence="2 3" key="1">
    <citation type="submission" date="2016-05" db="EMBL/GenBank/DDBJ databases">
        <title>Comparative analysis of secretome profiles of manganese(II)-oxidizing ascomycete fungi.</title>
        <authorList>
            <consortium name="DOE Joint Genome Institute"/>
            <person name="Zeiner C.A."/>
            <person name="Purvine S.O."/>
            <person name="Zink E.M."/>
            <person name="Wu S."/>
            <person name="Pasa-Tolic L."/>
            <person name="Chaput D.L."/>
            <person name="Haridas S."/>
            <person name="Grigoriev I.V."/>
            <person name="Santelli C.M."/>
            <person name="Hansel C.M."/>
        </authorList>
    </citation>
    <scope>NUCLEOTIDE SEQUENCE [LARGE SCALE GENOMIC DNA]</scope>
    <source>
        <strain evidence="2 3">SRC1lrK2f</strain>
    </source>
</reference>
<proteinExistence type="predicted"/>
<dbReference type="VEuPathDB" id="FungiDB:CC77DRAFT_1022563"/>
<dbReference type="RefSeq" id="XP_018383773.1">
    <property type="nucleotide sequence ID" value="XM_018525488.1"/>
</dbReference>
<keyword evidence="3" id="KW-1185">Reference proteome</keyword>
<accession>A0A177DGY0</accession>
<evidence type="ECO:0000313" key="2">
    <source>
        <dbReference type="EMBL" id="OAG18352.1"/>
    </source>
</evidence>
<sequence length="208" mass="22945">MVFVLLSLTHTHALHDPLRPVRVVTSIRKTCYSFVASAGLGDMEVWEYVRLDPPLDHFLSFLLGVVYDRCCDTKRACTYPSEFAAITAHDAVSIVVQNIITIQPVTKPDSSHQHAEPQCQFQAAEEPHQFKPLASRLPMPVLPALNNTASQPRKPPMIHHATQSKSDPTESRDQISSLVVWSPTSLCIVDMPYVCAGRASVGSAEEDA</sequence>
<dbReference type="EMBL" id="KV441484">
    <property type="protein sequence ID" value="OAG18352.1"/>
    <property type="molecule type" value="Genomic_DNA"/>
</dbReference>